<dbReference type="Proteomes" id="UP000245802">
    <property type="component" value="Chromosome"/>
</dbReference>
<evidence type="ECO:0000313" key="3">
    <source>
        <dbReference type="Proteomes" id="UP000245802"/>
    </source>
</evidence>
<dbReference type="KEGG" id="gog:C1280_10165"/>
<dbReference type="EMBL" id="CP025958">
    <property type="protein sequence ID" value="AWM37347.1"/>
    <property type="molecule type" value="Genomic_DNA"/>
</dbReference>
<accession>A0A2Z3H0S5</accession>
<dbReference type="SUPFAM" id="SSF50447">
    <property type="entry name" value="Translation proteins"/>
    <property type="match status" value="1"/>
</dbReference>
<sequence>MGEAVIGPCDQLPAGAELILTAEHVMRAKGTILVGRVECEVLRVGDRVVAVADRLICRGVAVAIERWMQTLDEVRRGDEVGVLVRGWADFPITPGTRLYRVPRPQDAEPGSESPDRVV</sequence>
<dbReference type="AlphaFoldDB" id="A0A2Z3H0S5"/>
<protein>
    <recommendedName>
        <fullName evidence="4">Translation elongation factor EFTu-like domain-containing protein</fullName>
    </recommendedName>
</protein>
<evidence type="ECO:0000256" key="1">
    <source>
        <dbReference type="SAM" id="MobiDB-lite"/>
    </source>
</evidence>
<name>A0A2Z3H0S5_9BACT</name>
<keyword evidence="3" id="KW-1185">Reference proteome</keyword>
<reference evidence="2 3" key="1">
    <citation type="submission" date="2018-01" db="EMBL/GenBank/DDBJ databases">
        <title>G. obscuriglobus.</title>
        <authorList>
            <person name="Franke J."/>
            <person name="Blomberg W."/>
            <person name="Selmecki A."/>
        </authorList>
    </citation>
    <scope>NUCLEOTIDE SEQUENCE [LARGE SCALE GENOMIC DNA]</scope>
    <source>
        <strain evidence="2 3">DSM 5831</strain>
    </source>
</reference>
<feature type="region of interest" description="Disordered" evidence="1">
    <location>
        <begin position="94"/>
        <end position="118"/>
    </location>
</feature>
<dbReference type="InterPro" id="IPR009000">
    <property type="entry name" value="Transl_B-barrel_sf"/>
</dbReference>
<evidence type="ECO:0008006" key="4">
    <source>
        <dbReference type="Google" id="ProtNLM"/>
    </source>
</evidence>
<evidence type="ECO:0000313" key="2">
    <source>
        <dbReference type="EMBL" id="AWM37347.1"/>
    </source>
</evidence>
<gene>
    <name evidence="2" type="ORF">C1280_10165</name>
</gene>
<proteinExistence type="predicted"/>
<organism evidence="2 3">
    <name type="scientific">Gemmata obscuriglobus</name>
    <dbReference type="NCBI Taxonomy" id="114"/>
    <lineage>
        <taxon>Bacteria</taxon>
        <taxon>Pseudomonadati</taxon>
        <taxon>Planctomycetota</taxon>
        <taxon>Planctomycetia</taxon>
        <taxon>Gemmatales</taxon>
        <taxon>Gemmataceae</taxon>
        <taxon>Gemmata</taxon>
    </lineage>
</organism>
<dbReference type="Gene3D" id="2.40.30.10">
    <property type="entry name" value="Translation factors"/>
    <property type="match status" value="1"/>
</dbReference>